<gene>
    <name evidence="1" type="ORF">PAXRUDRAFT_770263</name>
</gene>
<dbReference type="OrthoDB" id="2688098at2759"/>
<dbReference type="Proteomes" id="UP000054538">
    <property type="component" value="Unassembled WGS sequence"/>
</dbReference>
<accession>A0A0D0CUS5</accession>
<proteinExistence type="predicted"/>
<dbReference type="InParanoid" id="A0A0D0CUS5"/>
<protein>
    <submittedName>
        <fullName evidence="1">Uncharacterized protein</fullName>
    </submittedName>
</protein>
<name>A0A0D0CUS5_9AGAM</name>
<evidence type="ECO:0000313" key="2">
    <source>
        <dbReference type="Proteomes" id="UP000054538"/>
    </source>
</evidence>
<sequence>SPKSKEELPPYLAIPLLHVKYFTVIKWPDDNGESVGLYKVQRPSTHTATSVLHAVVPLTEVVHTLELIPVFNSKIPEIELSSVACLEAYQQYYMNTFADKETYHIFQ</sequence>
<evidence type="ECO:0000313" key="1">
    <source>
        <dbReference type="EMBL" id="KIK79213.1"/>
    </source>
</evidence>
<dbReference type="EMBL" id="KN826345">
    <property type="protein sequence ID" value="KIK79213.1"/>
    <property type="molecule type" value="Genomic_DNA"/>
</dbReference>
<keyword evidence="2" id="KW-1185">Reference proteome</keyword>
<dbReference type="AlphaFoldDB" id="A0A0D0CUS5"/>
<organism evidence="1 2">
    <name type="scientific">Paxillus rubicundulus Ve08.2h10</name>
    <dbReference type="NCBI Taxonomy" id="930991"/>
    <lineage>
        <taxon>Eukaryota</taxon>
        <taxon>Fungi</taxon>
        <taxon>Dikarya</taxon>
        <taxon>Basidiomycota</taxon>
        <taxon>Agaricomycotina</taxon>
        <taxon>Agaricomycetes</taxon>
        <taxon>Agaricomycetidae</taxon>
        <taxon>Boletales</taxon>
        <taxon>Paxilineae</taxon>
        <taxon>Paxillaceae</taxon>
        <taxon>Paxillus</taxon>
    </lineage>
</organism>
<dbReference type="HOGENOM" id="CLU_2216194_0_0_1"/>
<feature type="non-terminal residue" evidence="1">
    <location>
        <position position="1"/>
    </location>
</feature>
<reference evidence="1 2" key="1">
    <citation type="submission" date="2014-04" db="EMBL/GenBank/DDBJ databases">
        <authorList>
            <consortium name="DOE Joint Genome Institute"/>
            <person name="Kuo A."/>
            <person name="Kohler A."/>
            <person name="Jargeat P."/>
            <person name="Nagy L.G."/>
            <person name="Floudas D."/>
            <person name="Copeland A."/>
            <person name="Barry K.W."/>
            <person name="Cichocki N."/>
            <person name="Veneault-Fourrey C."/>
            <person name="LaButti K."/>
            <person name="Lindquist E.A."/>
            <person name="Lipzen A."/>
            <person name="Lundell T."/>
            <person name="Morin E."/>
            <person name="Murat C."/>
            <person name="Sun H."/>
            <person name="Tunlid A."/>
            <person name="Henrissat B."/>
            <person name="Grigoriev I.V."/>
            <person name="Hibbett D.S."/>
            <person name="Martin F."/>
            <person name="Nordberg H.P."/>
            <person name="Cantor M.N."/>
            <person name="Hua S.X."/>
        </authorList>
    </citation>
    <scope>NUCLEOTIDE SEQUENCE [LARGE SCALE GENOMIC DNA]</scope>
    <source>
        <strain evidence="1 2">Ve08.2h10</strain>
    </source>
</reference>
<reference evidence="2" key="2">
    <citation type="submission" date="2015-01" db="EMBL/GenBank/DDBJ databases">
        <title>Evolutionary Origins and Diversification of the Mycorrhizal Mutualists.</title>
        <authorList>
            <consortium name="DOE Joint Genome Institute"/>
            <consortium name="Mycorrhizal Genomics Consortium"/>
            <person name="Kohler A."/>
            <person name="Kuo A."/>
            <person name="Nagy L.G."/>
            <person name="Floudas D."/>
            <person name="Copeland A."/>
            <person name="Barry K.W."/>
            <person name="Cichocki N."/>
            <person name="Veneault-Fourrey C."/>
            <person name="LaButti K."/>
            <person name="Lindquist E.A."/>
            <person name="Lipzen A."/>
            <person name="Lundell T."/>
            <person name="Morin E."/>
            <person name="Murat C."/>
            <person name="Riley R."/>
            <person name="Ohm R."/>
            <person name="Sun H."/>
            <person name="Tunlid A."/>
            <person name="Henrissat B."/>
            <person name="Grigoriev I.V."/>
            <person name="Hibbett D.S."/>
            <person name="Martin F."/>
        </authorList>
    </citation>
    <scope>NUCLEOTIDE SEQUENCE [LARGE SCALE GENOMIC DNA]</scope>
    <source>
        <strain evidence="2">Ve08.2h10</strain>
    </source>
</reference>